<reference evidence="2 3" key="1">
    <citation type="submission" date="2024-02" db="EMBL/GenBank/DDBJ databases">
        <authorList>
            <person name="Chen Y."/>
            <person name="Shah S."/>
            <person name="Dougan E. K."/>
            <person name="Thang M."/>
            <person name="Chan C."/>
        </authorList>
    </citation>
    <scope>NUCLEOTIDE SEQUENCE [LARGE SCALE GENOMIC DNA]</scope>
</reference>
<proteinExistence type="predicted"/>
<feature type="region of interest" description="Disordered" evidence="1">
    <location>
        <begin position="1146"/>
        <end position="1171"/>
    </location>
</feature>
<sequence>MAACPPARGLIVREEWASLFFAPEHERKTMEIRNHQLKCVKPGERFYIVACGQGRNDHHQAVMKVLGAVEFVKNMPLVREELPQTCDQHRCSLEAFDAIVSKWKKYSPCGWIVCNPDELQKPLWVKTRGWIRFEQSALHEDKNFGVPVPSASTPAPTVTGQEDKSDLVGIPSSTASTTEIEGGTLVKRSPAKQRVLKNPDKIRWKRTPTPLKPEMIHRVRILRLLRAKETKALRKARQMSKLSIEERRRQTLAPQASDPAAATVHVAESSSAQAAGKISPSANAGTLIDSIDTAEAEVTPSISSCQAQQSAACNAKIDSPAGIDSSDAFQPQPQGTHVQKQIDINVGAKAKAVDASQPCQLETSSATIGPTLLDDSAAPASMDDPTTTSDQQTQHNARPETESSTNRPKKQLSKNDSADSAHSNHSGLSAALSHFCKDFLADETGETGGDKAKPATPNGGPEIQHVKPIGFVDGMDGINEAFGFWDHALDVLVQGQDEDDAVNTLEGLANSLQEDSLSTAFSGIRSPETAMALLRNRLSSRLGREVANQNGRLQHSIEWNSHSQAECLVGADLDDSCVFGDIAQFYVESIRSNVLPELLNHPAMAIAALTPLIMYYYLHKFGHVADKLLPIPNELDQELKWAQGRPQSQAASWEPLSMTSDDEPFLSALTCSEERYRLSYAAEHPQQAWQLNQNPDAGFGATSKDHKLPTLIGNVHMLFTEHPDVRPSRWLAMSKPSDEKKITSTSQFGGKLSGKVPGDPLDFDLFDAEGSLESLFGSLSGAALLEQLLVWFQDGEALCKYRTEDKSFPLLALGFNHRAEAFYRCDRESPDNSFVRDARVRGLRRVRVLKAQTPDFVTSKIISLLNQFHAGSSENHFDIMAEALRLESAWKAECHLTKLNTYNPRYGQAYDEFVMAKSSSSGYNNYFRAKLQYYNALALAHNLQNFGIYERTESWANAFVDFLDPQYSPHGVISQMHALSLMIIGGQKRFTSKQKTAELVFESMKACVPVGQARKAAGRGLTFAFAKGGQETSQIMNLINLPMDSSAVVKKMMKGLTADQQSTAGPSPGPGAANSETTAATSKEAALLLKVKQGLAEIKSLNISLKESEMKKLQLKPCDATKGVADGDDEGKPSSSEMNANAKEEVNTCDGDGPTGGGVAQDGPEAKRRKFSKVERKRAAFKGYEAEKETFSVMATSSTGDCRPITALDDLLAALNFVLRKLLDEKVITDEHDPSIMGAFGFVAGLWFEFAFQGRVCLNGRDFRQYSALRTELQQTLIDATEKIQISAPDAQEGSAQANHSGSGKRRGLSPLELAELLSRDRLDTPVTKLVWDDEDPDERAIKSICTVMTTMQEAVVKPLKNFVAQPLPLPLLMHEAVLLGIKQILSVLNSKELDLNDMTSMINSILDEKLPASWQNFVFNVASTYGDKGHFIERTDEVFKDVDRLQKCASLRVKYLLNILHEVISATKGMPEVQANLKIPSTTESLLQKLTNVAMDSQVFELLVVFDAIQFNQFWAREWAFTAAAKTHHDEGAPGAGSDKKNGNENPEKKANGDVDKDQQKSGAASGSTSEASSTLSLTRVNSYKDDERVANKKLLESSNQALEMNLTDETMDSIFVKVLEHKLEVLHWQMHQVLAVGSDQVLINLANKKDFVRVKLPVNHGRLQMPYSGNVSVTNSRGSYLFANVFGLNFFVQPRSDGLNSDILVPAWSAKQVAKSSDANFEQTNVVSKFMAYIEHGQQLTSISFVLVPDKDRLACVVQKEKDIKAAGGSVCWGEAHMKILKPIDKLMDKLQQDLDKQKEKAEKTAKLLVQSASKKRQAVENKENKKKRKQAQQSEDPLAQVKLDKENAEAELKKLQHSAEEDKNIQEALDKALASCKMPETIPINVCVASANVPVDKSARSEAMMAALQKAKDKLATANTTSGKEEGAMEESASSLKVGLQ</sequence>
<accession>A0ABP0SI95</accession>
<feature type="compositionally biased region" description="Polar residues" evidence="1">
    <location>
        <begin position="327"/>
        <end position="338"/>
    </location>
</feature>
<gene>
    <name evidence="2" type="ORF">SCF082_LOCUS51949</name>
</gene>
<evidence type="ECO:0000313" key="3">
    <source>
        <dbReference type="Proteomes" id="UP001642464"/>
    </source>
</evidence>
<feature type="region of interest" description="Disordered" evidence="1">
    <location>
        <begin position="1813"/>
        <end position="1841"/>
    </location>
</feature>
<organism evidence="2 3">
    <name type="scientific">Durusdinium trenchii</name>
    <dbReference type="NCBI Taxonomy" id="1381693"/>
    <lineage>
        <taxon>Eukaryota</taxon>
        <taxon>Sar</taxon>
        <taxon>Alveolata</taxon>
        <taxon>Dinophyceae</taxon>
        <taxon>Suessiales</taxon>
        <taxon>Symbiodiniaceae</taxon>
        <taxon>Durusdinium</taxon>
    </lineage>
</organism>
<name>A0ABP0SI95_9DINO</name>
<protein>
    <submittedName>
        <fullName evidence="2">Uncharacterized protein</fullName>
    </submittedName>
</protein>
<feature type="region of interest" description="Disordered" evidence="1">
    <location>
        <begin position="317"/>
        <end position="338"/>
    </location>
</feature>
<feature type="region of interest" description="Disordered" evidence="1">
    <location>
        <begin position="363"/>
        <end position="426"/>
    </location>
</feature>
<dbReference type="EMBL" id="CAXAMM010043847">
    <property type="protein sequence ID" value="CAK9112006.1"/>
    <property type="molecule type" value="Genomic_DNA"/>
</dbReference>
<feature type="region of interest" description="Disordered" evidence="1">
    <location>
        <begin position="1057"/>
        <end position="1079"/>
    </location>
</feature>
<keyword evidence="3" id="KW-1185">Reference proteome</keyword>
<feature type="region of interest" description="Disordered" evidence="1">
    <location>
        <begin position="1528"/>
        <end position="1577"/>
    </location>
</feature>
<feature type="compositionally biased region" description="Low complexity" evidence="1">
    <location>
        <begin position="1563"/>
        <end position="1577"/>
    </location>
</feature>
<dbReference type="Gene3D" id="2.30.130.30">
    <property type="entry name" value="Hypothetical protein"/>
    <property type="match status" value="1"/>
</dbReference>
<feature type="region of interest" description="Disordered" evidence="1">
    <location>
        <begin position="1919"/>
        <end position="1944"/>
    </location>
</feature>
<evidence type="ECO:0000313" key="2">
    <source>
        <dbReference type="EMBL" id="CAK9112006.1"/>
    </source>
</evidence>
<feature type="compositionally biased region" description="Basic and acidic residues" evidence="1">
    <location>
        <begin position="1528"/>
        <end position="1561"/>
    </location>
</feature>
<feature type="region of interest" description="Disordered" evidence="1">
    <location>
        <begin position="144"/>
        <end position="174"/>
    </location>
</feature>
<feature type="compositionally biased region" description="Low complexity" evidence="1">
    <location>
        <begin position="374"/>
        <end position="394"/>
    </location>
</feature>
<comment type="caution">
    <text evidence="2">The sequence shown here is derived from an EMBL/GenBank/DDBJ whole genome shotgun (WGS) entry which is preliminary data.</text>
</comment>
<dbReference type="Proteomes" id="UP001642464">
    <property type="component" value="Unassembled WGS sequence"/>
</dbReference>
<feature type="compositionally biased region" description="Polar residues" evidence="1">
    <location>
        <begin position="150"/>
        <end position="160"/>
    </location>
</feature>
<feature type="compositionally biased region" description="Polar residues" evidence="1">
    <location>
        <begin position="414"/>
        <end position="426"/>
    </location>
</feature>
<feature type="non-terminal residue" evidence="2">
    <location>
        <position position="1944"/>
    </location>
</feature>
<feature type="region of interest" description="Disordered" evidence="1">
    <location>
        <begin position="445"/>
        <end position="465"/>
    </location>
</feature>
<feature type="region of interest" description="Disordered" evidence="1">
    <location>
        <begin position="1121"/>
        <end position="1140"/>
    </location>
</feature>
<evidence type="ECO:0000256" key="1">
    <source>
        <dbReference type="SAM" id="MobiDB-lite"/>
    </source>
</evidence>